<comment type="subcellular location">
    <subcellularLocation>
        <location evidence="3">Cytoplasm</location>
    </subcellularLocation>
    <subcellularLocation>
        <location evidence="3">Nucleus</location>
    </subcellularLocation>
</comment>
<dbReference type="InterPro" id="IPR024969">
    <property type="entry name" value="EIF3F/CSN6-like_C"/>
</dbReference>
<evidence type="ECO:0000256" key="2">
    <source>
        <dbReference type="ARBA" id="ARBA00014871"/>
    </source>
</evidence>
<comment type="function">
    <text evidence="3">Component of the COP9 signalosome complex (CSN), a complex involved in various cellular and developmental processes.</text>
</comment>
<dbReference type="OrthoDB" id="1378at2759"/>
<dbReference type="PANTHER" id="PTHR10540">
    <property type="entry name" value="EUKARYOTIC TRANSLATION INITIATION FACTOR 3 SUBUNIT F-RELATED"/>
    <property type="match status" value="1"/>
</dbReference>
<protein>
    <recommendedName>
        <fullName evidence="2 3">COP9 signalosome complex subunit 6</fullName>
    </recommendedName>
</protein>
<dbReference type="EMBL" id="CAJNOC010000604">
    <property type="protein sequence ID" value="CAF0781962.1"/>
    <property type="molecule type" value="Genomic_DNA"/>
</dbReference>
<dbReference type="PANTHER" id="PTHR10540:SF8">
    <property type="entry name" value="COP9 SIGNALOSOME COMPLEX SUBUNIT 6"/>
    <property type="match status" value="1"/>
</dbReference>
<evidence type="ECO:0000313" key="6">
    <source>
        <dbReference type="Proteomes" id="UP000663879"/>
    </source>
</evidence>
<evidence type="ECO:0000313" key="5">
    <source>
        <dbReference type="EMBL" id="CAF0781962.1"/>
    </source>
</evidence>
<proteinExistence type="inferred from homology"/>
<dbReference type="Proteomes" id="UP000663879">
    <property type="component" value="Unassembled WGS sequence"/>
</dbReference>
<evidence type="ECO:0000256" key="1">
    <source>
        <dbReference type="ARBA" id="ARBA00010893"/>
    </source>
</evidence>
<keyword evidence="6" id="KW-1185">Reference proteome</keyword>
<dbReference type="Pfam" id="PF01398">
    <property type="entry name" value="JAB"/>
    <property type="match status" value="1"/>
</dbReference>
<evidence type="ECO:0000259" key="4">
    <source>
        <dbReference type="PROSITE" id="PS50249"/>
    </source>
</evidence>
<dbReference type="InterPro" id="IPR033859">
    <property type="entry name" value="MPN_CSN6"/>
</dbReference>
<sequence>MDTSDSFSEKPSLASSVMAPPTTAPSISIALHPLVIINISEHWTRVRAQTGKSSKVYGALLGRQKGRTIELCTSFEMKMDPNPNDDSLEDIDLEFLNTNISQFKQVFSDFDFLGWYTTGGELTERDIVLHKQICTINESPVLLKLDPFGKHTDLPVSVYESVIDIIDGDVKMLFIELEFTLATEEAERIGVDHICQHSHSNTMVQSAVADHLNAQYSAITLLNNRIRVIYEYVKAIKENKNVKKNNEILREIQSLCHRLPVMNSPNFYKEFYTLYNDVTWISYLAVIMQGSNTLNQYLNKFLVMYDKTITKRGRSILI</sequence>
<comment type="caution">
    <text evidence="5">The sequence shown here is derived from an EMBL/GenBank/DDBJ whole genome shotgun (WGS) entry which is preliminary data.</text>
</comment>
<dbReference type="CDD" id="cd08063">
    <property type="entry name" value="MPN_CSN6"/>
    <property type="match status" value="1"/>
</dbReference>
<reference evidence="5" key="1">
    <citation type="submission" date="2021-02" db="EMBL/GenBank/DDBJ databases">
        <authorList>
            <person name="Nowell W R."/>
        </authorList>
    </citation>
    <scope>NUCLEOTIDE SEQUENCE</scope>
    <source>
        <strain evidence="5">Ploen Becks lab</strain>
    </source>
</reference>
<dbReference type="GO" id="GO:0005737">
    <property type="term" value="C:cytoplasm"/>
    <property type="evidence" value="ECO:0007669"/>
    <property type="project" value="UniProtKB-SubCell"/>
</dbReference>
<dbReference type="SMART" id="SM00232">
    <property type="entry name" value="JAB_MPN"/>
    <property type="match status" value="1"/>
</dbReference>
<keyword evidence="3" id="KW-0539">Nucleus</keyword>
<dbReference type="GO" id="GO:0008237">
    <property type="term" value="F:metallopeptidase activity"/>
    <property type="evidence" value="ECO:0007669"/>
    <property type="project" value="InterPro"/>
</dbReference>
<dbReference type="Pfam" id="PF13012">
    <property type="entry name" value="MitMem_reg"/>
    <property type="match status" value="1"/>
</dbReference>
<name>A0A813RLE4_9BILA</name>
<gene>
    <name evidence="5" type="ORF">OXX778_LOCUS5513</name>
</gene>
<dbReference type="InterPro" id="IPR000555">
    <property type="entry name" value="JAMM/MPN+_dom"/>
</dbReference>
<evidence type="ECO:0000256" key="3">
    <source>
        <dbReference type="RuleBase" id="RU367006"/>
    </source>
</evidence>
<keyword evidence="3" id="KW-0963">Cytoplasm</keyword>
<comment type="similarity">
    <text evidence="1 3">Belongs to the peptidase M67A family. CSN6 subfamily.</text>
</comment>
<dbReference type="InterPro" id="IPR037518">
    <property type="entry name" value="MPN"/>
</dbReference>
<dbReference type="PROSITE" id="PS50249">
    <property type="entry name" value="MPN"/>
    <property type="match status" value="1"/>
</dbReference>
<dbReference type="Gene3D" id="3.40.140.10">
    <property type="entry name" value="Cytidine Deaminase, domain 2"/>
    <property type="match status" value="1"/>
</dbReference>
<dbReference type="AlphaFoldDB" id="A0A813RLE4"/>
<organism evidence="5 6">
    <name type="scientific">Brachionus calyciflorus</name>
    <dbReference type="NCBI Taxonomy" id="104777"/>
    <lineage>
        <taxon>Eukaryota</taxon>
        <taxon>Metazoa</taxon>
        <taxon>Spiralia</taxon>
        <taxon>Gnathifera</taxon>
        <taxon>Rotifera</taxon>
        <taxon>Eurotatoria</taxon>
        <taxon>Monogononta</taxon>
        <taxon>Pseudotrocha</taxon>
        <taxon>Ploima</taxon>
        <taxon>Brachionidae</taxon>
        <taxon>Brachionus</taxon>
    </lineage>
</organism>
<feature type="domain" description="MPN" evidence="4">
    <location>
        <begin position="29"/>
        <end position="165"/>
    </location>
</feature>
<dbReference type="GO" id="GO:0000338">
    <property type="term" value="P:protein deneddylation"/>
    <property type="evidence" value="ECO:0007669"/>
    <property type="project" value="InterPro"/>
</dbReference>
<accession>A0A813RLE4</accession>
<keyword evidence="3" id="KW-0736">Signalosome</keyword>
<dbReference type="GO" id="GO:0008180">
    <property type="term" value="C:COP9 signalosome"/>
    <property type="evidence" value="ECO:0007669"/>
    <property type="project" value="UniProtKB-UniRule"/>
</dbReference>